<proteinExistence type="predicted"/>
<organism evidence="3 4">
    <name type="scientific">Fulvitalea axinellae</name>
    <dbReference type="NCBI Taxonomy" id="1182444"/>
    <lineage>
        <taxon>Bacteria</taxon>
        <taxon>Pseudomonadati</taxon>
        <taxon>Bacteroidota</taxon>
        <taxon>Cytophagia</taxon>
        <taxon>Cytophagales</taxon>
        <taxon>Persicobacteraceae</taxon>
        <taxon>Fulvitalea</taxon>
    </lineage>
</organism>
<evidence type="ECO:0000313" key="4">
    <source>
        <dbReference type="Proteomes" id="UP001348817"/>
    </source>
</evidence>
<evidence type="ECO:0000259" key="2">
    <source>
        <dbReference type="Pfam" id="PF13936"/>
    </source>
</evidence>
<dbReference type="KEGG" id="fax:FUAX_44200"/>
<feature type="domain" description="Transposase IS30-like HTH" evidence="2">
    <location>
        <begin position="2"/>
        <end position="43"/>
    </location>
</feature>
<keyword evidence="1" id="KW-1133">Transmembrane helix</keyword>
<accession>A0AAU9CVE2</accession>
<keyword evidence="3" id="KW-0614">Plasmid</keyword>
<keyword evidence="1" id="KW-0472">Membrane</keyword>
<dbReference type="AlphaFoldDB" id="A0AAU9CVE2"/>
<reference evidence="3 4" key="1">
    <citation type="submission" date="2021-12" db="EMBL/GenBank/DDBJ databases">
        <title>Genome sequencing of bacteria with rrn-lacking chromosome and rrn-plasmid.</title>
        <authorList>
            <person name="Anda M."/>
            <person name="Iwasaki W."/>
        </authorList>
    </citation>
    <scope>NUCLEOTIDE SEQUENCE [LARGE SCALE GENOMIC DNA]</scope>
    <source>
        <strain evidence="3 4">DSM 100852</strain>
        <plasmid evidence="3 4">pFA2</plasmid>
    </source>
</reference>
<gene>
    <name evidence="3" type="ORF">FUAX_44200</name>
</gene>
<protein>
    <recommendedName>
        <fullName evidence="2">Transposase IS30-like HTH domain-containing protein</fullName>
    </recommendedName>
</protein>
<dbReference type="RefSeq" id="WP_338395140.1">
    <property type="nucleotide sequence ID" value="NZ_AP025316.1"/>
</dbReference>
<sequence length="209" mass="23919">MSQLNIAHRAQIYLGIRNGKTDAQIARGIGFHRGTVGREIMRNGGRENYDLWRAQRARDIRQGMAVTDRILFGGGVPFNSRLRNLGLKYAHLSHLHIHWYDYYQDRFFRKAEAWRYRRYISGKSKAGALPLVKPQGRNLAVADGFVVESKGLIAEVCLWYRFEIIQCAIPLTVIYIGTGLTLSVLVILFKSLGRDFFLKTVFFGGYAIF</sequence>
<dbReference type="EMBL" id="AP025316">
    <property type="protein sequence ID" value="BDD11988.1"/>
    <property type="molecule type" value="Genomic_DNA"/>
</dbReference>
<evidence type="ECO:0000313" key="3">
    <source>
        <dbReference type="EMBL" id="BDD11988.1"/>
    </source>
</evidence>
<keyword evidence="4" id="KW-1185">Reference proteome</keyword>
<feature type="transmembrane region" description="Helical" evidence="1">
    <location>
        <begin position="168"/>
        <end position="189"/>
    </location>
</feature>
<dbReference type="Proteomes" id="UP001348817">
    <property type="component" value="Plasmid pFA2"/>
</dbReference>
<dbReference type="InterPro" id="IPR025246">
    <property type="entry name" value="IS30-like_HTH"/>
</dbReference>
<name>A0AAU9CVE2_9BACT</name>
<dbReference type="Pfam" id="PF13936">
    <property type="entry name" value="HTH_38"/>
    <property type="match status" value="1"/>
</dbReference>
<geneLocation type="plasmid" evidence="3 4">
    <name>pFA2</name>
</geneLocation>
<keyword evidence="1" id="KW-0812">Transmembrane</keyword>
<evidence type="ECO:0000256" key="1">
    <source>
        <dbReference type="SAM" id="Phobius"/>
    </source>
</evidence>